<protein>
    <submittedName>
        <fullName evidence="2">Helix-turn-helix domain-containing protein</fullName>
    </submittedName>
</protein>
<dbReference type="RefSeq" id="WP_093464422.1">
    <property type="nucleotide sequence ID" value="NZ_FNST01000002.1"/>
</dbReference>
<dbReference type="EMBL" id="FNST01000002">
    <property type="protein sequence ID" value="SEC54179.1"/>
    <property type="molecule type" value="Genomic_DNA"/>
</dbReference>
<dbReference type="InterPro" id="IPR010982">
    <property type="entry name" value="Lambda_DNA-bd_dom_sf"/>
</dbReference>
<sequence length="294" mass="32452">MGLRANPTYRQRRFGSEVRKLRETAGLTVGESAAVMGMRQSHISNVESGRTGLSPERLRSLAAAGGSEDSTYVDALVEMGQASGKGWWTEYRERARPSLLDVAELEAGARALHCYEPMFVPGLLQTPEYATAIHRAGYVRTSRQEDDLAIEFRLKRQQVLLGEYAPRLHAVVHEAALRATLGSPRLMRGQLLRLIELSRLPNVTLQVMPFDGPVAFGTSFTLIQPEVWELSTVVVGHVEKSLYLGDRSDLVRYGDAFAKVCEVALPPVDATVSPEAHDAKDSLGLIQRLLYPLL</sequence>
<dbReference type="SMART" id="SM00530">
    <property type="entry name" value="HTH_XRE"/>
    <property type="match status" value="1"/>
</dbReference>
<dbReference type="Pfam" id="PF13560">
    <property type="entry name" value="HTH_31"/>
    <property type="match status" value="1"/>
</dbReference>
<dbReference type="Proteomes" id="UP000198609">
    <property type="component" value="Unassembled WGS sequence"/>
</dbReference>
<dbReference type="Pfam" id="PF19054">
    <property type="entry name" value="DUF5753"/>
    <property type="match status" value="1"/>
</dbReference>
<name>A0A1H4TCW7_STRMJ</name>
<evidence type="ECO:0000313" key="3">
    <source>
        <dbReference type="Proteomes" id="UP000198609"/>
    </source>
</evidence>
<dbReference type="Gene3D" id="1.10.260.40">
    <property type="entry name" value="lambda repressor-like DNA-binding domains"/>
    <property type="match status" value="1"/>
</dbReference>
<dbReference type="GO" id="GO:0003677">
    <property type="term" value="F:DNA binding"/>
    <property type="evidence" value="ECO:0007669"/>
    <property type="project" value="InterPro"/>
</dbReference>
<feature type="domain" description="HTH cro/C1-type" evidence="1">
    <location>
        <begin position="18"/>
        <end position="73"/>
    </location>
</feature>
<organism evidence="2 3">
    <name type="scientific">Streptomyces melanosporofaciens</name>
    <dbReference type="NCBI Taxonomy" id="67327"/>
    <lineage>
        <taxon>Bacteria</taxon>
        <taxon>Bacillati</taxon>
        <taxon>Actinomycetota</taxon>
        <taxon>Actinomycetes</taxon>
        <taxon>Kitasatosporales</taxon>
        <taxon>Streptomycetaceae</taxon>
        <taxon>Streptomyces</taxon>
        <taxon>Streptomyces violaceusniger group</taxon>
    </lineage>
</organism>
<evidence type="ECO:0000259" key="1">
    <source>
        <dbReference type="PROSITE" id="PS50943"/>
    </source>
</evidence>
<dbReference type="CDD" id="cd00093">
    <property type="entry name" value="HTH_XRE"/>
    <property type="match status" value="1"/>
</dbReference>
<evidence type="ECO:0000313" key="2">
    <source>
        <dbReference type="EMBL" id="SEC54179.1"/>
    </source>
</evidence>
<dbReference type="AlphaFoldDB" id="A0A1H4TCW7"/>
<dbReference type="SUPFAM" id="SSF47413">
    <property type="entry name" value="lambda repressor-like DNA-binding domains"/>
    <property type="match status" value="1"/>
</dbReference>
<dbReference type="PROSITE" id="PS50943">
    <property type="entry name" value="HTH_CROC1"/>
    <property type="match status" value="1"/>
</dbReference>
<reference evidence="3" key="1">
    <citation type="submission" date="2016-10" db="EMBL/GenBank/DDBJ databases">
        <authorList>
            <person name="Varghese N."/>
            <person name="Submissions S."/>
        </authorList>
    </citation>
    <scope>NUCLEOTIDE SEQUENCE [LARGE SCALE GENOMIC DNA]</scope>
    <source>
        <strain evidence="3">DSM 40318</strain>
    </source>
</reference>
<gene>
    <name evidence="2" type="ORF">SAMN04490356_4546</name>
</gene>
<accession>A0A1H4TCW7</accession>
<dbReference type="InterPro" id="IPR043917">
    <property type="entry name" value="DUF5753"/>
</dbReference>
<keyword evidence="3" id="KW-1185">Reference proteome</keyword>
<proteinExistence type="predicted"/>
<dbReference type="InterPro" id="IPR001387">
    <property type="entry name" value="Cro/C1-type_HTH"/>
</dbReference>